<gene>
    <name evidence="2" type="ORF">OS493_031723</name>
</gene>
<reference evidence="2" key="1">
    <citation type="submission" date="2023-01" db="EMBL/GenBank/DDBJ databases">
        <title>Genome assembly of the deep-sea coral Lophelia pertusa.</title>
        <authorList>
            <person name="Herrera S."/>
            <person name="Cordes E."/>
        </authorList>
    </citation>
    <scope>NUCLEOTIDE SEQUENCE</scope>
    <source>
        <strain evidence="2">USNM1676648</strain>
        <tissue evidence="2">Polyp</tissue>
    </source>
</reference>
<evidence type="ECO:0000313" key="3">
    <source>
        <dbReference type="Proteomes" id="UP001163046"/>
    </source>
</evidence>
<keyword evidence="1" id="KW-0472">Membrane</keyword>
<dbReference type="Proteomes" id="UP001163046">
    <property type="component" value="Unassembled WGS sequence"/>
</dbReference>
<proteinExistence type="predicted"/>
<keyword evidence="3" id="KW-1185">Reference proteome</keyword>
<keyword evidence="1" id="KW-1133">Transmembrane helix</keyword>
<feature type="transmembrane region" description="Helical" evidence="1">
    <location>
        <begin position="95"/>
        <end position="114"/>
    </location>
</feature>
<feature type="transmembrane region" description="Helical" evidence="1">
    <location>
        <begin position="43"/>
        <end position="60"/>
    </location>
</feature>
<organism evidence="2 3">
    <name type="scientific">Desmophyllum pertusum</name>
    <dbReference type="NCBI Taxonomy" id="174260"/>
    <lineage>
        <taxon>Eukaryota</taxon>
        <taxon>Metazoa</taxon>
        <taxon>Cnidaria</taxon>
        <taxon>Anthozoa</taxon>
        <taxon>Hexacorallia</taxon>
        <taxon>Scleractinia</taxon>
        <taxon>Caryophylliina</taxon>
        <taxon>Caryophylliidae</taxon>
        <taxon>Desmophyllum</taxon>
    </lineage>
</organism>
<protein>
    <submittedName>
        <fullName evidence="2">Uncharacterized protein</fullName>
    </submittedName>
</protein>
<evidence type="ECO:0000256" key="1">
    <source>
        <dbReference type="SAM" id="Phobius"/>
    </source>
</evidence>
<feature type="transmembrane region" description="Helical" evidence="1">
    <location>
        <begin position="67"/>
        <end position="89"/>
    </location>
</feature>
<evidence type="ECO:0000313" key="2">
    <source>
        <dbReference type="EMBL" id="KAJ7382947.1"/>
    </source>
</evidence>
<dbReference type="EMBL" id="MU825910">
    <property type="protein sequence ID" value="KAJ7382947.1"/>
    <property type="molecule type" value="Genomic_DNA"/>
</dbReference>
<name>A0A9X0D0R4_9CNID</name>
<comment type="caution">
    <text evidence="2">The sequence shown here is derived from an EMBL/GenBank/DDBJ whole genome shotgun (WGS) entry which is preliminary data.</text>
</comment>
<dbReference type="AlphaFoldDB" id="A0A9X0D0R4"/>
<sequence>MASAGPDPDPPIYGGFHAQLVGWSEEFLNIINGWKQTAQNHPALFAVLAIMFSPFLLMFATVMAPVLFFLFCALMATMICLVAVCISFACGFPVYFLLVGYGFFFGLYLIKRFYEIAHRIHKLYINIKSYIAHICLITHQVYTLYINIMTFPWRFCHALRREIRAVFDQFTRDFRDGPRAKY</sequence>
<accession>A0A9X0D0R4</accession>
<keyword evidence="1" id="KW-0812">Transmembrane</keyword>